<reference evidence="4 5" key="1">
    <citation type="submission" date="2016-02" db="EMBL/GenBank/DDBJ databases">
        <authorList>
            <person name="Wen L."/>
            <person name="He K."/>
            <person name="Yang H."/>
        </authorList>
    </citation>
    <scope>NUCLEOTIDE SEQUENCE [LARGE SCALE GENOMIC DNA]</scope>
    <source>
        <strain evidence="4">Trichococcus palustris</strain>
    </source>
</reference>
<comment type="similarity">
    <text evidence="1">Belongs to the DnaB/DnaD family.</text>
</comment>
<evidence type="ECO:0000256" key="1">
    <source>
        <dbReference type="ARBA" id="ARBA00093462"/>
    </source>
</evidence>
<accession>A0A143YJV1</accession>
<feature type="domain" description="Replicative helicase loading/DNA remodeling protein DnaB N-terminal winged helix" evidence="3">
    <location>
        <begin position="9"/>
        <end position="250"/>
    </location>
</feature>
<evidence type="ECO:0000313" key="5">
    <source>
        <dbReference type="Proteomes" id="UP000242754"/>
    </source>
</evidence>
<name>A0A143YJV1_9LACT</name>
<dbReference type="STRING" id="140314.SAMN04488076_11539"/>
<dbReference type="InterPro" id="IPR006343">
    <property type="entry name" value="DnaB/C_C"/>
</dbReference>
<evidence type="ECO:0000259" key="3">
    <source>
        <dbReference type="Pfam" id="PF25888"/>
    </source>
</evidence>
<dbReference type="AlphaFoldDB" id="A0A143YJV1"/>
<gene>
    <name evidence="4" type="ORF">Tpal_1455</name>
</gene>
<dbReference type="Pfam" id="PF07261">
    <property type="entry name" value="DnaB_2"/>
    <property type="match status" value="1"/>
</dbReference>
<sequence length="477" mass="54139">MSYPWQSLSPKDPFVVRQNSLVSDVHRKIVTFLYQPIIGSTAYSLYMTLLTEVDPEKHWSPGLLHSELLALLNIGIPEFYQARVRLEGIGLLKTYLLHEPGKQYIYEVQSPLSSFDFFHDDLMSLLLYEKVGERKYLSLQERFSSQKVDKGKAEEITKSFLDVYSFSERSFTERSGLKQRAGDLIENDNRTAPAIDGRTFDFTFFHQLLNKQFVSQDSITKELEHTITVLHTLYGCDEMQMSQFVLQAADIETGKVDGQALQKIVSSAYEQKFQTRLQVKDKVAETIEDARGKADVRVKDLQQSHYSKNEIALIQASEQLPPHFFLKSIKKQKGGIVTSGEKQILNDLMQQAAITPAVLNILVHYVLVIQNRPNLAKNFVDSIASDWLQAGVNTPEQALAKAKQFAGEIKAKAEKRATNRTIAKNYGNPVIRKKETLPDWAQADSKIHLETPLSEEAQKKINERIKKLRSSGKAGDE</sequence>
<dbReference type="RefSeq" id="WP_087032930.1">
    <property type="nucleotide sequence ID" value="NZ_FJNE01000003.1"/>
</dbReference>
<proteinExistence type="inferred from homology"/>
<evidence type="ECO:0000313" key="4">
    <source>
        <dbReference type="EMBL" id="CZQ91725.1"/>
    </source>
</evidence>
<dbReference type="EMBL" id="FJNE01000003">
    <property type="protein sequence ID" value="CZQ91725.1"/>
    <property type="molecule type" value="Genomic_DNA"/>
</dbReference>
<feature type="domain" description="DnaB/C C-terminal" evidence="2">
    <location>
        <begin position="327"/>
        <end position="400"/>
    </location>
</feature>
<dbReference type="OrthoDB" id="2082007at2"/>
<keyword evidence="5" id="KW-1185">Reference proteome</keyword>
<organism evidence="4 5">
    <name type="scientific">Trichococcus palustris</name>
    <dbReference type="NCBI Taxonomy" id="140314"/>
    <lineage>
        <taxon>Bacteria</taxon>
        <taxon>Bacillati</taxon>
        <taxon>Bacillota</taxon>
        <taxon>Bacilli</taxon>
        <taxon>Lactobacillales</taxon>
        <taxon>Carnobacteriaceae</taxon>
        <taxon>Trichococcus</taxon>
    </lineage>
</organism>
<dbReference type="Proteomes" id="UP000242754">
    <property type="component" value="Unassembled WGS sequence"/>
</dbReference>
<evidence type="ECO:0000259" key="2">
    <source>
        <dbReference type="Pfam" id="PF07261"/>
    </source>
</evidence>
<protein>
    <submittedName>
        <fullName evidence="4">Replication initiation and membrane attachment</fullName>
    </submittedName>
</protein>
<dbReference type="Pfam" id="PF25888">
    <property type="entry name" value="WHD_DnaB"/>
    <property type="match status" value="1"/>
</dbReference>
<dbReference type="InterPro" id="IPR058660">
    <property type="entry name" value="WHD_DnaB"/>
</dbReference>